<dbReference type="RefSeq" id="XP_033447203.1">
    <property type="nucleotide sequence ID" value="XM_033596222.1"/>
</dbReference>
<gene>
    <name evidence="1" type="ORF">M421DRAFT_6514</name>
</gene>
<dbReference type="Proteomes" id="UP000800082">
    <property type="component" value="Unassembled WGS sequence"/>
</dbReference>
<organism evidence="1 2">
    <name type="scientific">Didymella exigua CBS 183.55</name>
    <dbReference type="NCBI Taxonomy" id="1150837"/>
    <lineage>
        <taxon>Eukaryota</taxon>
        <taxon>Fungi</taxon>
        <taxon>Dikarya</taxon>
        <taxon>Ascomycota</taxon>
        <taxon>Pezizomycotina</taxon>
        <taxon>Dothideomycetes</taxon>
        <taxon>Pleosporomycetidae</taxon>
        <taxon>Pleosporales</taxon>
        <taxon>Pleosporineae</taxon>
        <taxon>Didymellaceae</taxon>
        <taxon>Didymella</taxon>
    </lineage>
</organism>
<dbReference type="EMBL" id="ML978974">
    <property type="protein sequence ID" value="KAF1926951.1"/>
    <property type="molecule type" value="Genomic_DNA"/>
</dbReference>
<evidence type="ECO:0000313" key="1">
    <source>
        <dbReference type="EMBL" id="KAF1926951.1"/>
    </source>
</evidence>
<reference evidence="1" key="1">
    <citation type="journal article" date="2020" name="Stud. Mycol.">
        <title>101 Dothideomycetes genomes: a test case for predicting lifestyles and emergence of pathogens.</title>
        <authorList>
            <person name="Haridas S."/>
            <person name="Albert R."/>
            <person name="Binder M."/>
            <person name="Bloem J."/>
            <person name="Labutti K."/>
            <person name="Salamov A."/>
            <person name="Andreopoulos B."/>
            <person name="Baker S."/>
            <person name="Barry K."/>
            <person name="Bills G."/>
            <person name="Bluhm B."/>
            <person name="Cannon C."/>
            <person name="Castanera R."/>
            <person name="Culley D."/>
            <person name="Daum C."/>
            <person name="Ezra D."/>
            <person name="Gonzalez J."/>
            <person name="Henrissat B."/>
            <person name="Kuo A."/>
            <person name="Liang C."/>
            <person name="Lipzen A."/>
            <person name="Lutzoni F."/>
            <person name="Magnuson J."/>
            <person name="Mondo S."/>
            <person name="Nolan M."/>
            <person name="Ohm R."/>
            <person name="Pangilinan J."/>
            <person name="Park H.-J."/>
            <person name="Ramirez L."/>
            <person name="Alfaro M."/>
            <person name="Sun H."/>
            <person name="Tritt A."/>
            <person name="Yoshinaga Y."/>
            <person name="Zwiers L.-H."/>
            <person name="Turgeon B."/>
            <person name="Goodwin S."/>
            <person name="Spatafora J."/>
            <person name="Crous P."/>
            <person name="Grigoriev I."/>
        </authorList>
    </citation>
    <scope>NUCLEOTIDE SEQUENCE</scope>
    <source>
        <strain evidence="1">CBS 183.55</strain>
    </source>
</reference>
<keyword evidence="2" id="KW-1185">Reference proteome</keyword>
<dbReference type="OrthoDB" id="3784243at2759"/>
<sequence length="169" mass="20115">MQAVHDIRPKQYWPLPVREQFPEMMALFLYDREEQAQKYHEEQYVAAVEDVANGSTVNTVSKSLQAYYRAQYQKFVRHITNAYLATPGFPQARNPYIFYYRAHLDDAHEPYFDVDNTRTSDIDYEDELYSNINYEDQLFLPVEPIFKQFSIDLDLNIDNGAFYLPLDTW</sequence>
<proteinExistence type="predicted"/>
<dbReference type="GeneID" id="54353889"/>
<name>A0A6A5RF74_9PLEO</name>
<protein>
    <submittedName>
        <fullName evidence="1">Uncharacterized protein</fullName>
    </submittedName>
</protein>
<accession>A0A6A5RF74</accession>
<evidence type="ECO:0000313" key="2">
    <source>
        <dbReference type="Proteomes" id="UP000800082"/>
    </source>
</evidence>
<dbReference type="AlphaFoldDB" id="A0A6A5RF74"/>